<dbReference type="RefSeq" id="WP_185896610.1">
    <property type="nucleotide sequence ID" value="NZ_CP060028.1"/>
</dbReference>
<feature type="transmembrane region" description="Helical" evidence="7">
    <location>
        <begin position="149"/>
        <end position="170"/>
    </location>
</feature>
<evidence type="ECO:0000256" key="4">
    <source>
        <dbReference type="ARBA" id="ARBA00022692"/>
    </source>
</evidence>
<evidence type="ECO:0000256" key="5">
    <source>
        <dbReference type="ARBA" id="ARBA00022989"/>
    </source>
</evidence>
<accession>A0ABX6REV2</accession>
<feature type="transmembrane region" description="Helical" evidence="7">
    <location>
        <begin position="84"/>
        <end position="107"/>
    </location>
</feature>
<keyword evidence="6 7" id="KW-0472">Membrane</keyword>
<evidence type="ECO:0000313" key="9">
    <source>
        <dbReference type="Proteomes" id="UP000515506"/>
    </source>
</evidence>
<reference evidence="8 9" key="1">
    <citation type="submission" date="2020-08" db="EMBL/GenBank/DDBJ databases">
        <title>Streptomycin resistant and MDR strain, P. mexicana.</title>
        <authorList>
            <person name="Ganesh-kumar S."/>
            <person name="Zhe T."/>
            <person name="Yu Z."/>
            <person name="Min Y."/>
        </authorList>
    </citation>
    <scope>NUCLEOTIDE SEQUENCE [LARGE SCALE GENOMIC DNA]</scope>
    <source>
        <strain evidence="8 9">GTZY</strain>
    </source>
</reference>
<evidence type="ECO:0000256" key="2">
    <source>
        <dbReference type="ARBA" id="ARBA00007430"/>
    </source>
</evidence>
<dbReference type="InterPro" id="IPR050833">
    <property type="entry name" value="Poly_Biosynth_Transport"/>
</dbReference>
<feature type="transmembrane region" description="Helical" evidence="7">
    <location>
        <begin position="364"/>
        <end position="382"/>
    </location>
</feature>
<gene>
    <name evidence="8" type="ORF">H4W19_07260</name>
</gene>
<organism evidence="8 9">
    <name type="scientific">Pseudoxanthomonas mexicana</name>
    <dbReference type="NCBI Taxonomy" id="128785"/>
    <lineage>
        <taxon>Bacteria</taxon>
        <taxon>Pseudomonadati</taxon>
        <taxon>Pseudomonadota</taxon>
        <taxon>Gammaproteobacteria</taxon>
        <taxon>Lysobacterales</taxon>
        <taxon>Lysobacteraceae</taxon>
        <taxon>Pseudoxanthomonas</taxon>
    </lineage>
</organism>
<keyword evidence="3" id="KW-1003">Cell membrane</keyword>
<feature type="transmembrane region" description="Helical" evidence="7">
    <location>
        <begin position="332"/>
        <end position="357"/>
    </location>
</feature>
<evidence type="ECO:0000256" key="3">
    <source>
        <dbReference type="ARBA" id="ARBA00022475"/>
    </source>
</evidence>
<dbReference type="PANTHER" id="PTHR30250:SF10">
    <property type="entry name" value="LIPOPOLYSACCHARIDE BIOSYNTHESIS PROTEIN WZXC"/>
    <property type="match status" value="1"/>
</dbReference>
<proteinExistence type="inferred from homology"/>
<evidence type="ECO:0000256" key="7">
    <source>
        <dbReference type="SAM" id="Phobius"/>
    </source>
</evidence>
<name>A0ABX6REV2_PSEMX</name>
<feature type="transmembrane region" description="Helical" evidence="7">
    <location>
        <begin position="20"/>
        <end position="41"/>
    </location>
</feature>
<feature type="transmembrane region" description="Helical" evidence="7">
    <location>
        <begin position="388"/>
        <end position="410"/>
    </location>
</feature>
<evidence type="ECO:0000313" key="8">
    <source>
        <dbReference type="EMBL" id="QND81536.1"/>
    </source>
</evidence>
<evidence type="ECO:0000256" key="1">
    <source>
        <dbReference type="ARBA" id="ARBA00004651"/>
    </source>
</evidence>
<dbReference type="EMBL" id="CP060028">
    <property type="protein sequence ID" value="QND81536.1"/>
    <property type="molecule type" value="Genomic_DNA"/>
</dbReference>
<feature type="transmembrane region" description="Helical" evidence="7">
    <location>
        <begin position="182"/>
        <end position="206"/>
    </location>
</feature>
<feature type="transmembrane region" description="Helical" evidence="7">
    <location>
        <begin position="297"/>
        <end position="320"/>
    </location>
</feature>
<dbReference type="Pfam" id="PF13440">
    <property type="entry name" value="Polysacc_synt_3"/>
    <property type="match status" value="1"/>
</dbReference>
<protein>
    <submittedName>
        <fullName evidence="8">Oligosaccharide flippase family protein</fullName>
    </submittedName>
</protein>
<evidence type="ECO:0000256" key="6">
    <source>
        <dbReference type="ARBA" id="ARBA00023136"/>
    </source>
</evidence>
<comment type="similarity">
    <text evidence="2">Belongs to the polysaccharide synthase family.</text>
</comment>
<dbReference type="Proteomes" id="UP000515506">
    <property type="component" value="Chromosome"/>
</dbReference>
<keyword evidence="5 7" id="KW-1133">Transmembrane helix</keyword>
<keyword evidence="4 7" id="KW-0812">Transmembrane</keyword>
<feature type="transmembrane region" description="Helical" evidence="7">
    <location>
        <begin position="463"/>
        <end position="485"/>
    </location>
</feature>
<comment type="subcellular location">
    <subcellularLocation>
        <location evidence="1">Cell membrane</location>
        <topology evidence="1">Multi-pass membrane protein</topology>
    </subcellularLocation>
</comment>
<dbReference type="PANTHER" id="PTHR30250">
    <property type="entry name" value="PST FAMILY PREDICTED COLANIC ACID TRANSPORTER"/>
    <property type="match status" value="1"/>
</dbReference>
<sequence>MSDAGTAAPGLFAKIASSAAYGIVGGLLGRAVGLVGTLLVARHLTPDIVAEVTVATVVALTGNWVAAWGCGQYVVVKGDQGREAIFAASIVYLTAGLVMIAGLWVAAPALASWLQAPRVAEYLPGALLGIGIRRIGAIPDKLLAREMRFGRIAAGTALGDIVYAIVAVTLVSNTTLGGQSMILAFIAQSTVIAGVTLSATGLRSWLAPVKIPLARLRDLLRFGAPITGEVVLSEGARYWDKPLMLRLVGAHDAGSYGLAFNLAQLPAVYVGGHIGTVMMPAVVRADPVERPGLMVRALTFTALVLFPMSAGLAVCAPTLVEALLPPTWSQVAPLLSVLAIASLPGSGSFILSAFLAAHARNHRLMWIEVATMASLVAALWSLSKGGVLWASTAIGVAALLQWVLTVQACRIDGLRLRGLGRALLRIALASSAMVLAVLAWRWAVVPAMSAPWRLLTEVSVGVVVYGVGLWGFARGLVGDALAGIGMSRLRIPGLRTRQGESTP</sequence>
<feature type="transmembrane region" description="Helical" evidence="7">
    <location>
        <begin position="422"/>
        <end position="443"/>
    </location>
</feature>
<keyword evidence="9" id="KW-1185">Reference proteome</keyword>